<dbReference type="Pfam" id="PF06114">
    <property type="entry name" value="Peptidase_M78"/>
    <property type="match status" value="1"/>
</dbReference>
<comment type="caution">
    <text evidence="2">The sequence shown here is derived from an EMBL/GenBank/DDBJ whole genome shotgun (WGS) entry which is preliminary data.</text>
</comment>
<dbReference type="InterPro" id="IPR010359">
    <property type="entry name" value="IrrE_HExxH"/>
</dbReference>
<dbReference type="AlphaFoldDB" id="A0A4Y9TI44"/>
<organism evidence="2 3">
    <name type="scientific">Pseudomonas fluorescens</name>
    <dbReference type="NCBI Taxonomy" id="294"/>
    <lineage>
        <taxon>Bacteria</taxon>
        <taxon>Pseudomonadati</taxon>
        <taxon>Pseudomonadota</taxon>
        <taxon>Gammaproteobacteria</taxon>
        <taxon>Pseudomonadales</taxon>
        <taxon>Pseudomonadaceae</taxon>
        <taxon>Pseudomonas</taxon>
    </lineage>
</organism>
<evidence type="ECO:0000313" key="2">
    <source>
        <dbReference type="EMBL" id="TFW43801.1"/>
    </source>
</evidence>
<name>A0A4Y9TI44_PSEFL</name>
<evidence type="ECO:0000313" key="3">
    <source>
        <dbReference type="Proteomes" id="UP000297322"/>
    </source>
</evidence>
<sequence>MPVRTAQDVLNRYWDRQLPIDPYRIARAAGASVEPDYGMSAHDLSGCFDVVNNIPTIRFNPDDAVVRQRFTIAHELGHMFLRHGHSFRDNARNYSSGTHLYRERDANSFAAELLMPKEVVEWLVFKEKKHDVEEMAAILNVSGAAMHYRLMNLGLIRY</sequence>
<dbReference type="Gene3D" id="1.10.10.2910">
    <property type="match status" value="1"/>
</dbReference>
<accession>A0A4Y9TI44</accession>
<dbReference type="EMBL" id="SPVI01000004">
    <property type="protein sequence ID" value="TFW43801.1"/>
    <property type="molecule type" value="Genomic_DNA"/>
</dbReference>
<evidence type="ECO:0000259" key="1">
    <source>
        <dbReference type="Pfam" id="PF06114"/>
    </source>
</evidence>
<dbReference type="InterPro" id="IPR052345">
    <property type="entry name" value="Rad_response_metalloprotease"/>
</dbReference>
<dbReference type="PANTHER" id="PTHR43236:SF2">
    <property type="entry name" value="BLL0069 PROTEIN"/>
    <property type="match status" value="1"/>
</dbReference>
<reference evidence="2 3" key="1">
    <citation type="submission" date="2019-03" db="EMBL/GenBank/DDBJ databases">
        <title>Biocontrol and xenobiotic degradation properties of endophytic Pseudomonas fluorescens strain BRZ63.</title>
        <authorList>
            <person name="Chlebek D.A."/>
            <person name="Pinski A."/>
            <person name="Zur J.P."/>
            <person name="Michalska J."/>
            <person name="Hupert-Kocurek K.T."/>
        </authorList>
    </citation>
    <scope>NUCLEOTIDE SEQUENCE [LARGE SCALE GENOMIC DNA]</scope>
    <source>
        <strain evidence="2 3">BRZ63</strain>
    </source>
</reference>
<protein>
    <submittedName>
        <fullName evidence="2">ImmA/IrrE family metallo-endopeptidase</fullName>
    </submittedName>
</protein>
<dbReference type="Proteomes" id="UP000297322">
    <property type="component" value="Unassembled WGS sequence"/>
</dbReference>
<proteinExistence type="predicted"/>
<gene>
    <name evidence="2" type="ORF">E4T65_08660</name>
</gene>
<dbReference type="PANTHER" id="PTHR43236">
    <property type="entry name" value="ANTITOXIN HIGA1"/>
    <property type="match status" value="1"/>
</dbReference>
<feature type="domain" description="IrrE N-terminal-like" evidence="1">
    <location>
        <begin position="53"/>
        <end position="151"/>
    </location>
</feature>
<dbReference type="RefSeq" id="WP_026067143.1">
    <property type="nucleotide sequence ID" value="NZ_SPVI01000004.1"/>
</dbReference>